<dbReference type="NCBIfam" id="TIGR02352">
    <property type="entry name" value="thiamin_ThiO"/>
    <property type="match status" value="1"/>
</dbReference>
<sequence length="373" mass="40091">MTTTGRIIVIGSGVAGLGCAWRLARAGWEVEVFERGHLGEGASTRAAGMLAPAAEAHFEEEAQLALGQASLALYPDFVRELEEESGLDVDYRTRGTLVVGIDRDDDEALAHLHRFHQRLELPVERLSGDQARKLEPGLSPTINLALFCPYDHQVHPRRLVAALGRALQAHGGKLHEHTAVDALRLSEDHSRVLGVTLADGTHVDAPNVLVATGAWSRKLKGMPPGLLPHVRPVRGQVIVVGSGDPPLCQHVIRAPDAYLVPRADGELVIGATSEERGFDARLTAGGVFELLRGAWETLPGIYDAPILDQWVGFRPVSLSNLPTLGPTPVQGLHLSVGHGRNGILLAPLTALGLEALIRGEDPPDALRHTRRAR</sequence>
<dbReference type="GO" id="GO:0009228">
    <property type="term" value="P:thiamine biosynthetic process"/>
    <property type="evidence" value="ECO:0007669"/>
    <property type="project" value="UniProtKB-KW"/>
</dbReference>
<evidence type="ECO:0000313" key="5">
    <source>
        <dbReference type="EMBL" id="RAL22179.1"/>
    </source>
</evidence>
<evidence type="ECO:0000256" key="2">
    <source>
        <dbReference type="ARBA" id="ARBA00022977"/>
    </source>
</evidence>
<evidence type="ECO:0000256" key="3">
    <source>
        <dbReference type="ARBA" id="ARBA00023002"/>
    </source>
</evidence>
<dbReference type="OrthoDB" id="9805337at2"/>
<comment type="caution">
    <text evidence="5">The sequence shown here is derived from an EMBL/GenBank/DDBJ whole genome shotgun (WGS) entry which is preliminary data.</text>
</comment>
<name>A0A328C4J2_9DELT</name>
<dbReference type="Gene3D" id="3.30.9.10">
    <property type="entry name" value="D-Amino Acid Oxidase, subunit A, domain 2"/>
    <property type="match status" value="1"/>
</dbReference>
<organism evidence="5 6">
    <name type="scientific">Lujinxingia litoralis</name>
    <dbReference type="NCBI Taxonomy" id="2211119"/>
    <lineage>
        <taxon>Bacteria</taxon>
        <taxon>Deltaproteobacteria</taxon>
        <taxon>Bradymonadales</taxon>
        <taxon>Lujinxingiaceae</taxon>
        <taxon>Lujinxingia</taxon>
    </lineage>
</organism>
<keyword evidence="2" id="KW-0784">Thiamine biosynthesis</keyword>
<dbReference type="EMBL" id="QHKO01000004">
    <property type="protein sequence ID" value="RAL22179.1"/>
    <property type="molecule type" value="Genomic_DNA"/>
</dbReference>
<keyword evidence="6" id="KW-1185">Reference proteome</keyword>
<dbReference type="Pfam" id="PF01266">
    <property type="entry name" value="DAO"/>
    <property type="match status" value="1"/>
</dbReference>
<proteinExistence type="predicted"/>
<comment type="pathway">
    <text evidence="1">Cofactor biosynthesis; thiamine diphosphate biosynthesis.</text>
</comment>
<dbReference type="GO" id="GO:0005737">
    <property type="term" value="C:cytoplasm"/>
    <property type="evidence" value="ECO:0007669"/>
    <property type="project" value="TreeGrafter"/>
</dbReference>
<gene>
    <name evidence="5" type="primary">thiO</name>
    <name evidence="5" type="ORF">DL240_10005</name>
</gene>
<dbReference type="GO" id="GO:0050660">
    <property type="term" value="F:flavin adenine dinucleotide binding"/>
    <property type="evidence" value="ECO:0007669"/>
    <property type="project" value="InterPro"/>
</dbReference>
<reference evidence="5 6" key="1">
    <citation type="submission" date="2018-05" db="EMBL/GenBank/DDBJ databases">
        <title>Lujinxingia marina gen. nov. sp. nov., a new facultative anaerobic member of the class Deltaproteobacteria, and proposal of Lujinxingaceae fam. nov.</title>
        <authorList>
            <person name="Li C.-M."/>
        </authorList>
    </citation>
    <scope>NUCLEOTIDE SEQUENCE [LARGE SCALE GENOMIC DNA]</scope>
    <source>
        <strain evidence="5 6">B210</strain>
    </source>
</reference>
<dbReference type="SUPFAM" id="SSF51905">
    <property type="entry name" value="FAD/NAD(P)-binding domain"/>
    <property type="match status" value="1"/>
</dbReference>
<feature type="domain" description="FAD dependent oxidoreductase" evidence="4">
    <location>
        <begin position="6"/>
        <end position="350"/>
    </location>
</feature>
<dbReference type="InterPro" id="IPR006076">
    <property type="entry name" value="FAD-dep_OxRdtase"/>
</dbReference>
<evidence type="ECO:0000256" key="1">
    <source>
        <dbReference type="ARBA" id="ARBA00004948"/>
    </source>
</evidence>
<dbReference type="GO" id="GO:0016491">
    <property type="term" value="F:oxidoreductase activity"/>
    <property type="evidence" value="ECO:0007669"/>
    <property type="project" value="UniProtKB-KW"/>
</dbReference>
<evidence type="ECO:0000313" key="6">
    <source>
        <dbReference type="Proteomes" id="UP000249169"/>
    </source>
</evidence>
<dbReference type="RefSeq" id="WP_111729750.1">
    <property type="nucleotide sequence ID" value="NZ_QHKO01000004.1"/>
</dbReference>
<dbReference type="Gene3D" id="3.50.50.60">
    <property type="entry name" value="FAD/NAD(P)-binding domain"/>
    <property type="match status" value="1"/>
</dbReference>
<dbReference type="PANTHER" id="PTHR13847">
    <property type="entry name" value="SARCOSINE DEHYDROGENASE-RELATED"/>
    <property type="match status" value="1"/>
</dbReference>
<dbReference type="AlphaFoldDB" id="A0A328C4J2"/>
<dbReference type="SUPFAM" id="SSF54373">
    <property type="entry name" value="FAD-linked reductases, C-terminal domain"/>
    <property type="match status" value="1"/>
</dbReference>
<evidence type="ECO:0000259" key="4">
    <source>
        <dbReference type="Pfam" id="PF01266"/>
    </source>
</evidence>
<dbReference type="InterPro" id="IPR036188">
    <property type="entry name" value="FAD/NAD-bd_sf"/>
</dbReference>
<dbReference type="InterPro" id="IPR012727">
    <property type="entry name" value="Gly_oxidase_ThiO"/>
</dbReference>
<protein>
    <submittedName>
        <fullName evidence="5">Glycine oxidase ThiO</fullName>
    </submittedName>
</protein>
<keyword evidence="3" id="KW-0560">Oxidoreductase</keyword>
<accession>A0A328C4J2</accession>
<dbReference type="PANTHER" id="PTHR13847:SF289">
    <property type="entry name" value="GLYCINE OXIDASE"/>
    <property type="match status" value="1"/>
</dbReference>
<dbReference type="UniPathway" id="UPA00060"/>
<dbReference type="Proteomes" id="UP000249169">
    <property type="component" value="Unassembled WGS sequence"/>
</dbReference>
<dbReference type="GO" id="GO:0009229">
    <property type="term" value="P:thiamine diphosphate biosynthetic process"/>
    <property type="evidence" value="ECO:0007669"/>
    <property type="project" value="UniProtKB-UniPathway"/>
</dbReference>
<dbReference type="PROSITE" id="PS51257">
    <property type="entry name" value="PROKAR_LIPOPROTEIN"/>
    <property type="match status" value="1"/>
</dbReference>